<accession>A0A841K6G3</accession>
<evidence type="ECO:0000259" key="5">
    <source>
        <dbReference type="Pfam" id="PF01464"/>
    </source>
</evidence>
<dbReference type="InterPro" id="IPR023346">
    <property type="entry name" value="Lysozyme-like_dom_sf"/>
</dbReference>
<evidence type="ECO:0000256" key="4">
    <source>
        <dbReference type="SAM" id="SignalP"/>
    </source>
</evidence>
<gene>
    <name evidence="6" type="ORF">HNQ73_001720</name>
</gene>
<feature type="compositionally biased region" description="Basic and acidic residues" evidence="3">
    <location>
        <begin position="65"/>
        <end position="81"/>
    </location>
</feature>
<reference evidence="6 7" key="1">
    <citation type="submission" date="2020-08" db="EMBL/GenBank/DDBJ databases">
        <title>Genomic Encyclopedia of Type Strains, Phase IV (KMG-IV): sequencing the most valuable type-strain genomes for metagenomic binning, comparative biology and taxonomic classification.</title>
        <authorList>
            <person name="Goeker M."/>
        </authorList>
    </citation>
    <scope>NUCLEOTIDE SEQUENCE [LARGE SCALE GENOMIC DNA]</scope>
    <source>
        <strain evidence="6 7">DSM 101465</strain>
    </source>
</reference>
<comment type="similarity">
    <text evidence="2">Belongs to the virb1 family.</text>
</comment>
<dbReference type="RefSeq" id="WP_244649953.1">
    <property type="nucleotide sequence ID" value="NZ_BMHX01000003.1"/>
</dbReference>
<dbReference type="Pfam" id="PF01464">
    <property type="entry name" value="SLT"/>
    <property type="match status" value="1"/>
</dbReference>
<keyword evidence="7" id="KW-1185">Reference proteome</keyword>
<proteinExistence type="inferred from homology"/>
<protein>
    <submittedName>
        <fullName evidence="6">Soluble lytic murein transglycosylase-like protein</fullName>
    </submittedName>
</protein>
<keyword evidence="4" id="KW-0732">Signal</keyword>
<dbReference type="InterPro" id="IPR008258">
    <property type="entry name" value="Transglycosylase_SLT_dom_1"/>
</dbReference>
<dbReference type="EMBL" id="JACHEH010000003">
    <property type="protein sequence ID" value="MBB6168097.1"/>
    <property type="molecule type" value="Genomic_DNA"/>
</dbReference>
<evidence type="ECO:0000256" key="3">
    <source>
        <dbReference type="SAM" id="MobiDB-lite"/>
    </source>
</evidence>
<feature type="region of interest" description="Disordered" evidence="3">
    <location>
        <begin position="45"/>
        <end position="83"/>
    </location>
</feature>
<evidence type="ECO:0000256" key="1">
    <source>
        <dbReference type="ARBA" id="ARBA00007734"/>
    </source>
</evidence>
<dbReference type="Proteomes" id="UP000588017">
    <property type="component" value="Unassembled WGS sequence"/>
</dbReference>
<dbReference type="SUPFAM" id="SSF53955">
    <property type="entry name" value="Lysozyme-like"/>
    <property type="match status" value="1"/>
</dbReference>
<comment type="caution">
    <text evidence="6">The sequence shown here is derived from an EMBL/GenBank/DDBJ whole genome shotgun (WGS) entry which is preliminary data.</text>
</comment>
<name>A0A841K6G3_9HYPH</name>
<evidence type="ECO:0000256" key="2">
    <source>
        <dbReference type="ARBA" id="ARBA00009387"/>
    </source>
</evidence>
<organism evidence="6 7">
    <name type="scientific">Chelatococcus composti</name>
    <dbReference type="NCBI Taxonomy" id="1743235"/>
    <lineage>
        <taxon>Bacteria</taxon>
        <taxon>Pseudomonadati</taxon>
        <taxon>Pseudomonadota</taxon>
        <taxon>Alphaproteobacteria</taxon>
        <taxon>Hyphomicrobiales</taxon>
        <taxon>Chelatococcaceae</taxon>
        <taxon>Chelatococcus</taxon>
    </lineage>
</organism>
<dbReference type="AlphaFoldDB" id="A0A841K6G3"/>
<feature type="signal peptide" evidence="4">
    <location>
        <begin position="1"/>
        <end position="24"/>
    </location>
</feature>
<evidence type="ECO:0000313" key="6">
    <source>
        <dbReference type="EMBL" id="MBB6168097.1"/>
    </source>
</evidence>
<feature type="chain" id="PRO_5032277441" evidence="4">
    <location>
        <begin position="25"/>
        <end position="230"/>
    </location>
</feature>
<comment type="similarity">
    <text evidence="1">Belongs to the transglycosylase Slt family.</text>
</comment>
<feature type="domain" description="Transglycosylase SLT" evidence="5">
    <location>
        <begin position="110"/>
        <end position="210"/>
    </location>
</feature>
<dbReference type="PANTHER" id="PTHR37423:SF2">
    <property type="entry name" value="MEMBRANE-BOUND LYTIC MUREIN TRANSGLYCOSYLASE C"/>
    <property type="match status" value="1"/>
</dbReference>
<sequence>MKSLRSAAFGISSLVLVSTAPALAEQADQYEVLFQRRTDISKIEQSVSAPTREAARRTVKARTRSHQEALARAEAGEDRAGPRRGRNVVVKHGRALGYVHASRERYRALIARHAKAHGLPFALVDAVVRVESRYNPRAYNGGAYGLMQIKYQTARGLGYRGSAAGLYDPDTNLRYAVKYLAQAYQLSGGDTCATVMRYQSGHYAKRMNSANRAYCSKVRTIVATLGSQES</sequence>
<dbReference type="PANTHER" id="PTHR37423">
    <property type="entry name" value="SOLUBLE LYTIC MUREIN TRANSGLYCOSYLASE-RELATED"/>
    <property type="match status" value="1"/>
</dbReference>
<dbReference type="Gene3D" id="1.10.530.10">
    <property type="match status" value="1"/>
</dbReference>
<evidence type="ECO:0000313" key="7">
    <source>
        <dbReference type="Proteomes" id="UP000588017"/>
    </source>
</evidence>